<keyword evidence="3" id="KW-1185">Reference proteome</keyword>
<dbReference type="PANTHER" id="PTHR33877">
    <property type="entry name" value="SLL1193 PROTEIN"/>
    <property type="match status" value="1"/>
</dbReference>
<dbReference type="EMBL" id="CP099464">
    <property type="protein sequence ID" value="UUO14349.1"/>
    <property type="molecule type" value="Genomic_DNA"/>
</dbReference>
<organism evidence="2 3">
    <name type="scientific">Dolichospermum heterosporum TAC447</name>
    <dbReference type="NCBI Taxonomy" id="747523"/>
    <lineage>
        <taxon>Bacteria</taxon>
        <taxon>Bacillati</taxon>
        <taxon>Cyanobacteriota</taxon>
        <taxon>Cyanophyceae</taxon>
        <taxon>Nostocales</taxon>
        <taxon>Aphanizomenonaceae</taxon>
        <taxon>Dolichospermum</taxon>
        <taxon>Dolichospermum heterosporum</taxon>
    </lineage>
</organism>
<dbReference type="InterPro" id="IPR025938">
    <property type="entry name" value="RRXRR_dom"/>
</dbReference>
<sequence>MSKVFVLDTEKRPLDPINPAQARQLLRNKKAAIFRQFPFTIILKKSCPDSPVSSLRLKIDPGAKFTGMALINDSTGEVVFAAELKHRGFAIRDALTSRSQLRRSRRARKTRYRQPRFLNRNFPEGWLAPSLQSRVENIKTWVERLRKLAPIRAISQELVRFDMQLMANPDIQGKEYQQGTLAGYESREYLLEKWGRQCAYCGVKDVPFQVEHIHPRAKGGSNSITNLTLSCEKCNTKKGTKDIKDFLKKDPSKLEKILKQAKRPLADAAAVNTTRLALLFVVKATGLPVETGSGGLTKFNRSQQNLEKTHWIDAACVGQSTPILNIKGVKPLLITANGHGTRQSCRTDKYGFPSRYVPRFKFVNGFQTGDIVKAVVTKGKKIGAYIGRVAVRTSGSFNISTISGLIQGISYKYCKSIHKKDGYEYGKSKIC</sequence>
<dbReference type="InterPro" id="IPR002711">
    <property type="entry name" value="HNH"/>
</dbReference>
<evidence type="ECO:0000259" key="1">
    <source>
        <dbReference type="SMART" id="SM00507"/>
    </source>
</evidence>
<dbReference type="Pfam" id="PF01844">
    <property type="entry name" value="HNH"/>
    <property type="match status" value="1"/>
</dbReference>
<dbReference type="Proteomes" id="UP001057561">
    <property type="component" value="Chromosome"/>
</dbReference>
<dbReference type="CDD" id="cd00085">
    <property type="entry name" value="HNHc"/>
    <property type="match status" value="1"/>
</dbReference>
<protein>
    <submittedName>
        <fullName evidence="2">RNA-guided endonuclease IscB</fullName>
    </submittedName>
</protein>
<name>A0ABY5LU53_9CYAN</name>
<keyword evidence="2" id="KW-0378">Hydrolase</keyword>
<dbReference type="SMART" id="SM00507">
    <property type="entry name" value="HNHc"/>
    <property type="match status" value="1"/>
</dbReference>
<dbReference type="PANTHER" id="PTHR33877:SF2">
    <property type="entry name" value="OS07G0170200 PROTEIN"/>
    <property type="match status" value="1"/>
</dbReference>
<dbReference type="NCBIfam" id="NF040563">
    <property type="entry name" value="guided_IscB"/>
    <property type="match status" value="1"/>
</dbReference>
<dbReference type="GO" id="GO:0004519">
    <property type="term" value="F:endonuclease activity"/>
    <property type="evidence" value="ECO:0007669"/>
    <property type="project" value="UniProtKB-KW"/>
</dbReference>
<dbReference type="RefSeq" id="WP_257120771.1">
    <property type="nucleotide sequence ID" value="NZ_CP099464.1"/>
</dbReference>
<reference evidence="2" key="1">
    <citation type="submission" date="2022-06" db="EMBL/GenBank/DDBJ databases">
        <title>Nostosin G and Spiroidesin B from the Cyanobacterium Dolichospermum sp. NIES-1697.</title>
        <authorList>
            <person name="Phan C.-S."/>
            <person name="Mehjabin J.J."/>
            <person name="Anas A.R.J."/>
            <person name="Hayasaka M."/>
            <person name="Onoki R."/>
            <person name="Wang J."/>
            <person name="Umezawa T."/>
            <person name="Washio K."/>
            <person name="Morikawa M."/>
            <person name="Okino T."/>
        </authorList>
    </citation>
    <scope>NUCLEOTIDE SEQUENCE</scope>
    <source>
        <strain evidence="2">NIES-1697</strain>
    </source>
</reference>
<keyword evidence="2" id="KW-0255">Endonuclease</keyword>
<keyword evidence="2" id="KW-0540">Nuclease</keyword>
<dbReference type="InterPro" id="IPR047693">
    <property type="entry name" value="RNA-guided_IscB-like"/>
</dbReference>
<accession>A0ABY5LU53</accession>
<dbReference type="InterPro" id="IPR003615">
    <property type="entry name" value="HNH_nuc"/>
</dbReference>
<proteinExistence type="predicted"/>
<evidence type="ECO:0000313" key="2">
    <source>
        <dbReference type="EMBL" id="UUO14349.1"/>
    </source>
</evidence>
<dbReference type="Pfam" id="PF14239">
    <property type="entry name" value="RRXRR"/>
    <property type="match status" value="1"/>
</dbReference>
<feature type="domain" description="HNH nuclease" evidence="1">
    <location>
        <begin position="185"/>
        <end position="236"/>
    </location>
</feature>
<gene>
    <name evidence="2" type="primary">iscB</name>
    <name evidence="2" type="ORF">NG743_20245</name>
</gene>
<dbReference type="Gene3D" id="1.10.30.50">
    <property type="match status" value="1"/>
</dbReference>
<evidence type="ECO:0000313" key="3">
    <source>
        <dbReference type="Proteomes" id="UP001057561"/>
    </source>
</evidence>
<dbReference type="InterPro" id="IPR052892">
    <property type="entry name" value="NA-targeting_endonuclease"/>
</dbReference>